<dbReference type="Pfam" id="PF00528">
    <property type="entry name" value="BPD_transp_1"/>
    <property type="match status" value="1"/>
</dbReference>
<gene>
    <name evidence="10" type="ORF">FHX50_000135</name>
</gene>
<evidence type="ECO:0000256" key="4">
    <source>
        <dbReference type="ARBA" id="ARBA00022692"/>
    </source>
</evidence>
<feature type="transmembrane region" description="Helical" evidence="7">
    <location>
        <begin position="44"/>
        <end position="71"/>
    </location>
</feature>
<feature type="region of interest" description="Disordered" evidence="8">
    <location>
        <begin position="1"/>
        <end position="38"/>
    </location>
</feature>
<comment type="subcellular location">
    <subcellularLocation>
        <location evidence="1 7">Cell membrane</location>
        <topology evidence="1 7">Multi-pass membrane protein</topology>
    </subcellularLocation>
</comment>
<feature type="transmembrane region" description="Helical" evidence="7">
    <location>
        <begin position="248"/>
        <end position="271"/>
    </location>
</feature>
<dbReference type="EMBL" id="JACHWP010000001">
    <property type="protein sequence ID" value="MBB3021887.1"/>
    <property type="molecule type" value="Genomic_DNA"/>
</dbReference>
<dbReference type="InterPro" id="IPR035906">
    <property type="entry name" value="MetI-like_sf"/>
</dbReference>
<feature type="transmembrane region" description="Helical" evidence="7">
    <location>
        <begin position="109"/>
        <end position="138"/>
    </location>
</feature>
<sequence>MSTATASHSPSSAAGNRAPQGPVGGRSPQRYRHRNTGPFSKQNLVGTLVGGYLPLIMATLVVALPLLWMVISSFKSPHELVTQDLVVWPEDPSLANYRTAMNTVPIPRFFLNSVIVTVIGSVIKIVLAIFTAYALVFVRFPFKRVIFVLILVALMVPPQVAILPNYVLIAQLGGVNTYWGIIVPGLGTAFGTFLLRQQFLSIPPSILEAATLDGAGHWKSLWRVVVPISVPSIATVALVTIVTEWNDYIWPLIIVTDSHMMTLPVGLTALANSEGNTGSGWGILMAGAVLIIIPILVVFAMLQRYIVSGLTQGSVTG</sequence>
<dbReference type="PROSITE" id="PS50928">
    <property type="entry name" value="ABC_TM1"/>
    <property type="match status" value="1"/>
</dbReference>
<evidence type="ECO:0000259" key="9">
    <source>
        <dbReference type="PROSITE" id="PS50928"/>
    </source>
</evidence>
<feature type="compositionally biased region" description="Low complexity" evidence="8">
    <location>
        <begin position="1"/>
        <end position="14"/>
    </location>
</feature>
<keyword evidence="4 7" id="KW-0812">Transmembrane</keyword>
<evidence type="ECO:0000256" key="7">
    <source>
        <dbReference type="RuleBase" id="RU363032"/>
    </source>
</evidence>
<evidence type="ECO:0000313" key="10">
    <source>
        <dbReference type="EMBL" id="MBB3021887.1"/>
    </source>
</evidence>
<evidence type="ECO:0000256" key="2">
    <source>
        <dbReference type="ARBA" id="ARBA00022448"/>
    </source>
</evidence>
<reference evidence="10 11" key="1">
    <citation type="submission" date="2020-08" db="EMBL/GenBank/DDBJ databases">
        <title>Sequencing the genomes of 1000 actinobacteria strains.</title>
        <authorList>
            <person name="Klenk H.-P."/>
        </authorList>
    </citation>
    <scope>NUCLEOTIDE SEQUENCE [LARGE SCALE GENOMIC DNA]</scope>
    <source>
        <strain evidence="10 11">DSM 23040</strain>
    </source>
</reference>
<dbReference type="InterPro" id="IPR000515">
    <property type="entry name" value="MetI-like"/>
</dbReference>
<dbReference type="AlphaFoldDB" id="A0A839QWZ3"/>
<name>A0A839QWZ3_9MICO</name>
<dbReference type="PANTHER" id="PTHR43744:SF13">
    <property type="entry name" value="SN-GLYCEROL-3-PHOSPHATE TRANSPORT INTEGRAL MEMBRANE PROTEIN ABC TRANSPORTER UGPE-RELATED"/>
    <property type="match status" value="1"/>
</dbReference>
<evidence type="ECO:0000256" key="8">
    <source>
        <dbReference type="SAM" id="MobiDB-lite"/>
    </source>
</evidence>
<keyword evidence="2 7" id="KW-0813">Transport</keyword>
<dbReference type="Proteomes" id="UP000568050">
    <property type="component" value="Unassembled WGS sequence"/>
</dbReference>
<dbReference type="CDD" id="cd06261">
    <property type="entry name" value="TM_PBP2"/>
    <property type="match status" value="1"/>
</dbReference>
<protein>
    <submittedName>
        <fullName evidence="10">sn-glycerol 3-phosphate transport system permease protein</fullName>
    </submittedName>
</protein>
<feature type="domain" description="ABC transmembrane type-1" evidence="9">
    <location>
        <begin position="110"/>
        <end position="302"/>
    </location>
</feature>
<comment type="caution">
    <text evidence="10">The sequence shown here is derived from an EMBL/GenBank/DDBJ whole genome shotgun (WGS) entry which is preliminary data.</text>
</comment>
<keyword evidence="11" id="KW-1185">Reference proteome</keyword>
<evidence type="ECO:0000256" key="6">
    <source>
        <dbReference type="ARBA" id="ARBA00023136"/>
    </source>
</evidence>
<dbReference type="GO" id="GO:0055085">
    <property type="term" value="P:transmembrane transport"/>
    <property type="evidence" value="ECO:0007669"/>
    <property type="project" value="InterPro"/>
</dbReference>
<evidence type="ECO:0000313" key="11">
    <source>
        <dbReference type="Proteomes" id="UP000568050"/>
    </source>
</evidence>
<keyword evidence="5 7" id="KW-1133">Transmembrane helix</keyword>
<feature type="transmembrane region" description="Helical" evidence="7">
    <location>
        <begin position="283"/>
        <end position="302"/>
    </location>
</feature>
<comment type="similarity">
    <text evidence="7">Belongs to the binding-protein-dependent transport system permease family.</text>
</comment>
<feature type="transmembrane region" description="Helical" evidence="7">
    <location>
        <begin position="145"/>
        <end position="166"/>
    </location>
</feature>
<accession>A0A839QWZ3</accession>
<evidence type="ECO:0000256" key="1">
    <source>
        <dbReference type="ARBA" id="ARBA00004651"/>
    </source>
</evidence>
<keyword evidence="3" id="KW-1003">Cell membrane</keyword>
<dbReference type="PANTHER" id="PTHR43744">
    <property type="entry name" value="ABC TRANSPORTER PERMEASE PROTEIN MG189-RELATED-RELATED"/>
    <property type="match status" value="1"/>
</dbReference>
<feature type="transmembrane region" description="Helical" evidence="7">
    <location>
        <begin position="178"/>
        <end position="195"/>
    </location>
</feature>
<dbReference type="Gene3D" id="1.10.3720.10">
    <property type="entry name" value="MetI-like"/>
    <property type="match status" value="1"/>
</dbReference>
<feature type="transmembrane region" description="Helical" evidence="7">
    <location>
        <begin position="221"/>
        <end position="242"/>
    </location>
</feature>
<dbReference type="SUPFAM" id="SSF161098">
    <property type="entry name" value="MetI-like"/>
    <property type="match status" value="1"/>
</dbReference>
<evidence type="ECO:0000256" key="5">
    <source>
        <dbReference type="ARBA" id="ARBA00022989"/>
    </source>
</evidence>
<evidence type="ECO:0000256" key="3">
    <source>
        <dbReference type="ARBA" id="ARBA00022475"/>
    </source>
</evidence>
<proteinExistence type="inferred from homology"/>
<dbReference type="RefSeq" id="WP_183373561.1">
    <property type="nucleotide sequence ID" value="NZ_CBCSFZ010000017.1"/>
</dbReference>
<organism evidence="10 11">
    <name type="scientific">Helcobacillus massiliensis</name>
    <dbReference type="NCBI Taxonomy" id="521392"/>
    <lineage>
        <taxon>Bacteria</taxon>
        <taxon>Bacillati</taxon>
        <taxon>Actinomycetota</taxon>
        <taxon>Actinomycetes</taxon>
        <taxon>Micrococcales</taxon>
        <taxon>Dermabacteraceae</taxon>
        <taxon>Helcobacillus</taxon>
    </lineage>
</organism>
<dbReference type="GO" id="GO:0005886">
    <property type="term" value="C:plasma membrane"/>
    <property type="evidence" value="ECO:0007669"/>
    <property type="project" value="UniProtKB-SubCell"/>
</dbReference>
<keyword evidence="6 7" id="KW-0472">Membrane</keyword>